<evidence type="ECO:0000313" key="2">
    <source>
        <dbReference type="EMBL" id="KAJ2927207.1"/>
    </source>
</evidence>
<feature type="compositionally biased region" description="Basic and acidic residues" evidence="1">
    <location>
        <begin position="135"/>
        <end position="149"/>
    </location>
</feature>
<accession>A0A9W8J2R9</accession>
<feature type="compositionally biased region" description="Basic and acidic residues" evidence="1">
    <location>
        <begin position="159"/>
        <end position="168"/>
    </location>
</feature>
<dbReference type="OrthoDB" id="10606553at2759"/>
<evidence type="ECO:0000313" key="3">
    <source>
        <dbReference type="Proteomes" id="UP001140091"/>
    </source>
</evidence>
<dbReference type="EMBL" id="JANBPK010001031">
    <property type="protein sequence ID" value="KAJ2927207.1"/>
    <property type="molecule type" value="Genomic_DNA"/>
</dbReference>
<dbReference type="AlphaFoldDB" id="A0A9W8J2R9"/>
<gene>
    <name evidence="2" type="ORF">H1R20_g9886</name>
</gene>
<reference evidence="2" key="1">
    <citation type="submission" date="2022-06" db="EMBL/GenBank/DDBJ databases">
        <title>Genome Sequence of Candolleomyces eurysporus.</title>
        <authorList>
            <person name="Buettner E."/>
        </authorList>
    </citation>
    <scope>NUCLEOTIDE SEQUENCE</scope>
    <source>
        <strain evidence="2">VTCC 930004</strain>
    </source>
</reference>
<evidence type="ECO:0000256" key="1">
    <source>
        <dbReference type="SAM" id="MobiDB-lite"/>
    </source>
</evidence>
<organism evidence="2 3">
    <name type="scientific">Candolleomyces eurysporus</name>
    <dbReference type="NCBI Taxonomy" id="2828524"/>
    <lineage>
        <taxon>Eukaryota</taxon>
        <taxon>Fungi</taxon>
        <taxon>Dikarya</taxon>
        <taxon>Basidiomycota</taxon>
        <taxon>Agaricomycotina</taxon>
        <taxon>Agaricomycetes</taxon>
        <taxon>Agaricomycetidae</taxon>
        <taxon>Agaricales</taxon>
        <taxon>Agaricineae</taxon>
        <taxon>Psathyrellaceae</taxon>
        <taxon>Candolleomyces</taxon>
    </lineage>
</organism>
<feature type="non-terminal residue" evidence="2">
    <location>
        <position position="168"/>
    </location>
</feature>
<protein>
    <submittedName>
        <fullName evidence="2">Uncharacterized protein</fullName>
    </submittedName>
</protein>
<sequence length="168" mass="18128">MQFTQVQQGSAIWAIQRQMDAMTLGMAACGSLLKDAKQKVQYHLSIRTRVDETVADGSKTLAESIEKIITGCDQLEQISPGVLKDHIKNLNTLVSLGTEFSQTFQALAKDAHWVTIALGEWLQGSGEGEIASDIDMAKVEDDLGEERAASDLAESDQGSGEKEGGSEQ</sequence>
<keyword evidence="3" id="KW-1185">Reference proteome</keyword>
<comment type="caution">
    <text evidence="2">The sequence shown here is derived from an EMBL/GenBank/DDBJ whole genome shotgun (WGS) entry which is preliminary data.</text>
</comment>
<dbReference type="Proteomes" id="UP001140091">
    <property type="component" value="Unassembled WGS sequence"/>
</dbReference>
<name>A0A9W8J2R9_9AGAR</name>
<feature type="region of interest" description="Disordered" evidence="1">
    <location>
        <begin position="133"/>
        <end position="168"/>
    </location>
</feature>
<proteinExistence type="predicted"/>